<reference evidence="2 3" key="1">
    <citation type="journal article" date="2013" name="Genome Announc.">
        <title>Draft Genome Sequence of the Cellulolytic Bacterium Clostridium papyrosolvens C7 (ATCC 700395).</title>
        <authorList>
            <person name="Zepeda V."/>
            <person name="Dassa B."/>
            <person name="Borovok I."/>
            <person name="Lamed R."/>
            <person name="Bayer E.A."/>
            <person name="Cate J.H."/>
        </authorList>
    </citation>
    <scope>NUCLEOTIDE SEQUENCE [LARGE SCALE GENOMIC DNA]</scope>
    <source>
        <strain evidence="2 3">C7</strain>
    </source>
</reference>
<name>U4R450_9FIRM</name>
<keyword evidence="1" id="KW-1133">Transmembrane helix</keyword>
<evidence type="ECO:0008006" key="4">
    <source>
        <dbReference type="Google" id="ProtNLM"/>
    </source>
</evidence>
<dbReference type="Pfam" id="PF11391">
    <property type="entry name" value="DUF2798"/>
    <property type="match status" value="2"/>
</dbReference>
<dbReference type="RefSeq" id="WP_020814489.1">
    <property type="nucleotide sequence ID" value="NZ_ATAY01000020.1"/>
</dbReference>
<evidence type="ECO:0000313" key="3">
    <source>
        <dbReference type="Proteomes" id="UP000016860"/>
    </source>
</evidence>
<dbReference type="InterPro" id="IPR021529">
    <property type="entry name" value="DUF2798"/>
</dbReference>
<comment type="caution">
    <text evidence="2">The sequence shown here is derived from an EMBL/GenBank/DDBJ whole genome shotgun (WGS) entry which is preliminary data.</text>
</comment>
<accession>U4R450</accession>
<proteinExistence type="predicted"/>
<protein>
    <recommendedName>
        <fullName evidence="4">DUF2798 domain-containing protein</fullName>
    </recommendedName>
</protein>
<organism evidence="2 3">
    <name type="scientific">Ruminiclostridium papyrosolvens C7</name>
    <dbReference type="NCBI Taxonomy" id="1330534"/>
    <lineage>
        <taxon>Bacteria</taxon>
        <taxon>Bacillati</taxon>
        <taxon>Bacillota</taxon>
        <taxon>Clostridia</taxon>
        <taxon>Eubacteriales</taxon>
        <taxon>Oscillospiraceae</taxon>
        <taxon>Ruminiclostridium</taxon>
    </lineage>
</organism>
<feature type="transmembrane region" description="Helical" evidence="1">
    <location>
        <begin position="9"/>
        <end position="26"/>
    </location>
</feature>
<keyword evidence="1" id="KW-0472">Membrane</keyword>
<dbReference type="OrthoDB" id="7062363at2"/>
<dbReference type="Proteomes" id="UP000016860">
    <property type="component" value="Unassembled WGS sequence"/>
</dbReference>
<dbReference type="STRING" id="1330534.L323_04430"/>
<keyword evidence="1" id="KW-0812">Transmembrane</keyword>
<dbReference type="EMBL" id="ATAY01000020">
    <property type="protein sequence ID" value="EPR13148.1"/>
    <property type="molecule type" value="Genomic_DNA"/>
</dbReference>
<evidence type="ECO:0000256" key="1">
    <source>
        <dbReference type="SAM" id="Phobius"/>
    </source>
</evidence>
<evidence type="ECO:0000313" key="2">
    <source>
        <dbReference type="EMBL" id="EPR13148.1"/>
    </source>
</evidence>
<feature type="transmembrane region" description="Helical" evidence="1">
    <location>
        <begin position="123"/>
        <end position="146"/>
    </location>
</feature>
<gene>
    <name evidence="2" type="ORF">L323_04430</name>
</gene>
<dbReference type="AlphaFoldDB" id="U4R450"/>
<feature type="transmembrane region" description="Helical" evidence="1">
    <location>
        <begin position="46"/>
        <end position="66"/>
    </location>
</feature>
<feature type="transmembrane region" description="Helical" evidence="1">
    <location>
        <begin position="87"/>
        <end position="111"/>
    </location>
</feature>
<dbReference type="PATRIC" id="fig|1330534.3.peg.889"/>
<sequence>MPTTKFQRVVFAFLTVIITVHLFVFYNLAIEMGGMSNQVFIASRKVVGIEFLFAFLLEIFIVGPLAEKMAFRIINPRDEKPYIITTAIICSTVVLMCPMMSFIATILYNGISTEFLAQWMQKIVFNFPFALLTQLFFIQPFVRFLFGAIFRGKAKNEIEADVESSELNLESN</sequence>